<evidence type="ECO:0000313" key="1">
    <source>
        <dbReference type="EMBL" id="GEP12333.1"/>
    </source>
</evidence>
<reference evidence="1 2" key="1">
    <citation type="submission" date="2019-07" db="EMBL/GenBank/DDBJ databases">
        <title>Whole genome shotgun sequence of Methylobacterium gnaphalii NBRC 107716.</title>
        <authorList>
            <person name="Hosoyama A."/>
            <person name="Uohara A."/>
            <person name="Ohji S."/>
            <person name="Ichikawa N."/>
        </authorList>
    </citation>
    <scope>NUCLEOTIDE SEQUENCE [LARGE SCALE GENOMIC DNA]</scope>
    <source>
        <strain evidence="1 2">NBRC 107716</strain>
    </source>
</reference>
<proteinExistence type="predicted"/>
<dbReference type="Proteomes" id="UP000321750">
    <property type="component" value="Unassembled WGS sequence"/>
</dbReference>
<dbReference type="EMBL" id="BJZV01000036">
    <property type="protein sequence ID" value="GEP12333.1"/>
    <property type="molecule type" value="Genomic_DNA"/>
</dbReference>
<dbReference type="RefSeq" id="WP_147048720.1">
    <property type="nucleotide sequence ID" value="NZ_BJZV01000036.1"/>
</dbReference>
<protein>
    <submittedName>
        <fullName evidence="1">Uncharacterized protein</fullName>
    </submittedName>
</protein>
<sequence>MSDTPALDITARRLAEGTYSAYAQQASGSIHPQHEQTLLTRLAEAARPAVADSPGATVNALNAALDAFEQAEPGIRGPRLAAADVATGEVRLATG</sequence>
<dbReference type="OrthoDB" id="7996116at2"/>
<evidence type="ECO:0000313" key="2">
    <source>
        <dbReference type="Proteomes" id="UP000321750"/>
    </source>
</evidence>
<keyword evidence="2" id="KW-1185">Reference proteome</keyword>
<gene>
    <name evidence="1" type="ORF">MGN01_41780</name>
</gene>
<organism evidence="1 2">
    <name type="scientific">Methylobacterium gnaphalii</name>
    <dbReference type="NCBI Taxonomy" id="1010610"/>
    <lineage>
        <taxon>Bacteria</taxon>
        <taxon>Pseudomonadati</taxon>
        <taxon>Pseudomonadota</taxon>
        <taxon>Alphaproteobacteria</taxon>
        <taxon>Hyphomicrobiales</taxon>
        <taxon>Methylobacteriaceae</taxon>
        <taxon>Methylobacterium</taxon>
    </lineage>
</organism>
<name>A0A512JR30_9HYPH</name>
<accession>A0A512JR30</accession>
<dbReference type="AlphaFoldDB" id="A0A512JR30"/>
<comment type="caution">
    <text evidence="1">The sequence shown here is derived from an EMBL/GenBank/DDBJ whole genome shotgun (WGS) entry which is preliminary data.</text>
</comment>